<dbReference type="AlphaFoldDB" id="A0A9W9AZB1"/>
<gene>
    <name evidence="1" type="ORF">C8J55DRAFT_501381</name>
</gene>
<reference evidence="1" key="2">
    <citation type="journal article" date="2023" name="Proc. Natl. Acad. Sci. U.S.A.">
        <title>A global phylogenomic analysis of the shiitake genus Lentinula.</title>
        <authorList>
            <person name="Sierra-Patev S."/>
            <person name="Min B."/>
            <person name="Naranjo-Ortiz M."/>
            <person name="Looney B."/>
            <person name="Konkel Z."/>
            <person name="Slot J.C."/>
            <person name="Sakamoto Y."/>
            <person name="Steenwyk J.L."/>
            <person name="Rokas A."/>
            <person name="Carro J."/>
            <person name="Camarero S."/>
            <person name="Ferreira P."/>
            <person name="Molpeceres G."/>
            <person name="Ruiz-Duenas F.J."/>
            <person name="Serrano A."/>
            <person name="Henrissat B."/>
            <person name="Drula E."/>
            <person name="Hughes K.W."/>
            <person name="Mata J.L."/>
            <person name="Ishikawa N.K."/>
            <person name="Vargas-Isla R."/>
            <person name="Ushijima S."/>
            <person name="Smith C.A."/>
            <person name="Donoghue J."/>
            <person name="Ahrendt S."/>
            <person name="Andreopoulos W."/>
            <person name="He G."/>
            <person name="LaButti K."/>
            <person name="Lipzen A."/>
            <person name="Ng V."/>
            <person name="Riley R."/>
            <person name="Sandor L."/>
            <person name="Barry K."/>
            <person name="Martinez A.T."/>
            <person name="Xiao Y."/>
            <person name="Gibbons J.G."/>
            <person name="Terashima K."/>
            <person name="Grigoriev I.V."/>
            <person name="Hibbett D."/>
        </authorList>
    </citation>
    <scope>NUCLEOTIDE SEQUENCE</scope>
    <source>
        <strain evidence="1">Sp2 HRB7682 ss15</strain>
    </source>
</reference>
<accession>A0A9W9AZB1</accession>
<dbReference type="EMBL" id="JANVFS010000004">
    <property type="protein sequence ID" value="KAJ4492792.1"/>
    <property type="molecule type" value="Genomic_DNA"/>
</dbReference>
<name>A0A9W9AZB1_9AGAR</name>
<sequence length="60" mass="6653">MSIEVTNANAMTSNFGHSGHNIVFPFPTLCGNSSGSHVYRSTRFYYEIKTNLSCLPPKKV</sequence>
<evidence type="ECO:0000313" key="1">
    <source>
        <dbReference type="EMBL" id="KAJ4492792.1"/>
    </source>
</evidence>
<organism evidence="1 2">
    <name type="scientific">Lentinula lateritia</name>
    <dbReference type="NCBI Taxonomy" id="40482"/>
    <lineage>
        <taxon>Eukaryota</taxon>
        <taxon>Fungi</taxon>
        <taxon>Dikarya</taxon>
        <taxon>Basidiomycota</taxon>
        <taxon>Agaricomycotina</taxon>
        <taxon>Agaricomycetes</taxon>
        <taxon>Agaricomycetidae</taxon>
        <taxon>Agaricales</taxon>
        <taxon>Marasmiineae</taxon>
        <taxon>Omphalotaceae</taxon>
        <taxon>Lentinula</taxon>
    </lineage>
</organism>
<dbReference type="Proteomes" id="UP001150238">
    <property type="component" value="Unassembled WGS sequence"/>
</dbReference>
<comment type="caution">
    <text evidence="1">The sequence shown here is derived from an EMBL/GenBank/DDBJ whole genome shotgun (WGS) entry which is preliminary data.</text>
</comment>
<proteinExistence type="predicted"/>
<evidence type="ECO:0000313" key="2">
    <source>
        <dbReference type="Proteomes" id="UP001150238"/>
    </source>
</evidence>
<protein>
    <submittedName>
        <fullName evidence="1">Uncharacterized protein</fullName>
    </submittedName>
</protein>
<reference evidence="1" key="1">
    <citation type="submission" date="2022-08" db="EMBL/GenBank/DDBJ databases">
        <authorList>
            <consortium name="DOE Joint Genome Institute"/>
            <person name="Min B."/>
            <person name="Riley R."/>
            <person name="Sierra-Patev S."/>
            <person name="Naranjo-Ortiz M."/>
            <person name="Looney B."/>
            <person name="Konkel Z."/>
            <person name="Slot J.C."/>
            <person name="Sakamoto Y."/>
            <person name="Steenwyk J.L."/>
            <person name="Rokas A."/>
            <person name="Carro J."/>
            <person name="Camarero S."/>
            <person name="Ferreira P."/>
            <person name="Molpeceres G."/>
            <person name="Ruiz-Duenas F.J."/>
            <person name="Serrano A."/>
            <person name="Henrissat B."/>
            <person name="Drula E."/>
            <person name="Hughes K.W."/>
            <person name="Mata J.L."/>
            <person name="Ishikawa N.K."/>
            <person name="Vargas-Isla R."/>
            <person name="Ushijima S."/>
            <person name="Smith C.A."/>
            <person name="Ahrendt S."/>
            <person name="Andreopoulos W."/>
            <person name="He G."/>
            <person name="Labutti K."/>
            <person name="Lipzen A."/>
            <person name="Ng V."/>
            <person name="Sandor L."/>
            <person name="Barry K."/>
            <person name="Martinez A.T."/>
            <person name="Xiao Y."/>
            <person name="Gibbons J.G."/>
            <person name="Terashima K."/>
            <person name="Hibbett D.S."/>
            <person name="Grigoriev I.V."/>
        </authorList>
    </citation>
    <scope>NUCLEOTIDE SEQUENCE</scope>
    <source>
        <strain evidence="1">Sp2 HRB7682 ss15</strain>
    </source>
</reference>